<evidence type="ECO:0000256" key="1">
    <source>
        <dbReference type="ARBA" id="ARBA00004370"/>
    </source>
</evidence>
<keyword evidence="4 6" id="KW-1133">Transmembrane helix</keyword>
<protein>
    <recommendedName>
        <fullName evidence="7">PKD/REJ-like domain-containing protein</fullName>
    </recommendedName>
</protein>
<comment type="subcellular location">
    <subcellularLocation>
        <location evidence="1">Membrane</location>
    </subcellularLocation>
</comment>
<dbReference type="EMBL" id="HBEO01027026">
    <property type="protein sequence ID" value="CAD8498399.1"/>
    <property type="molecule type" value="Transcribed_RNA"/>
</dbReference>
<dbReference type="GO" id="GO:0005886">
    <property type="term" value="C:plasma membrane"/>
    <property type="evidence" value="ECO:0007669"/>
    <property type="project" value="TreeGrafter"/>
</dbReference>
<dbReference type="PANTHER" id="PTHR46730:SF1">
    <property type="entry name" value="PLAT DOMAIN-CONTAINING PROTEIN"/>
    <property type="match status" value="1"/>
</dbReference>
<evidence type="ECO:0000313" key="8">
    <source>
        <dbReference type="EMBL" id="CAD8498399.1"/>
    </source>
</evidence>
<dbReference type="InterPro" id="IPR002859">
    <property type="entry name" value="PKD/REJ-like"/>
</dbReference>
<feature type="domain" description="PKD/REJ-like" evidence="7">
    <location>
        <begin position="1703"/>
        <end position="1890"/>
    </location>
</feature>
<evidence type="ECO:0000256" key="2">
    <source>
        <dbReference type="ARBA" id="ARBA00022692"/>
    </source>
</evidence>
<keyword evidence="5 6" id="KW-0472">Membrane</keyword>
<organism evidence="8">
    <name type="scientific">Hanusia phi</name>
    <dbReference type="NCBI Taxonomy" id="3032"/>
    <lineage>
        <taxon>Eukaryota</taxon>
        <taxon>Cryptophyceae</taxon>
        <taxon>Pyrenomonadales</taxon>
        <taxon>Geminigeraceae</taxon>
        <taxon>Hanusia</taxon>
    </lineage>
</organism>
<sequence>MNNAPGFATSLPCTTLLDPQTLLQLGSSPTCSWLDPYSFQVTMGLGATVSMQTAIQLGASSNISFSFQYNGSVLTSLPATSSKTFIIDGSSLPTVFPSPPPSLPFPSPVIISPQLLGSCDLVSMDASLSFGRASRSFTQVDWALDFSSSLLQDGILTAGNAPSFTKRSIDFSSLLPGDRSTVTVSLQPNIPLLPGTNVTLIGLPGYLAQPIACGSASAVTEGIPCSLGREASLMCHNLNLTGRDASLFASTGGSEFLAEWVDEGLRQGNLVMRMGEGKFMSEESVSVFSFEMVLPLVADRSLAPSSCAPPVPLYISTDSQIGRTAMQSASSDIIPATFQLDCTPPALVQGSVAQSSSASSALNFLSFSFTLSRPLGPGGLIKLSGLLGSSTKSGKVCPVTGSGSDQLTCELCNDLQLGTATFDQKLGEMTWQVGGNKRLEAGIAYTLQFPLLNPSSRQTTTSTVLVQFVSGGVAGSKFIVTGKVLEGGQSPTFLYLLVSQSNRLLHLHNLLEVSFALNVPLLDGSVLLLDLLDDRVMLNVSDMQQLGGNSSDCVILNSTSGSVLQFLVAENCTIAAGEPLEVKILVRNEAARVSSAPLSLTVRSGVCPSCSLSCTCTSIQPFEFAIQPTPLVGNVLTSLQAVQLASAAVSQNNSLPLQRNFLTLNLSVNALVSPGSNFTLFGLAGAAAELMAPTCVDGTEASCELVLEVFDQFDRPNGLVSNSSALFHPLAGNLSFSLNGSLLPYQTFSMKFALVNGAAAATPSLSILGELVIDICQGKLSCKETIDQVSVVESSRRVEGQELGIGGIPRVSSFLVHQSSFAFSAPDVLTVTLSANFALVGGETVLTLSGFGAMTSPASAPCKIVNDTRLLLEQTGRILVASELTAPSIFFSSAASSECKWQQSMLILNFTAPNDFPAGWDLVFHLLLFNSGTARNPSTPLLSLASGSIVISSFPAAAQFFGGYDNPKFLNATVAAEELIFGGFSLLTISFQTNIILLSDTSPALITISGLTGFSSSSSFLTISGSDPFVSSYTGAVGWDEGQKEVLLRGGTIGGNVSFQLYLRLLSFEEAGGNTWSSIYIAASCNYATIPSTPVQFIRPRSFVAQAQLETASVQEANQIQGLTNRITLRLSSNVAIYPLSQLVISGLLGSSLPSNPQLPLYGEDALVFGKVGEWEQDGGKLTLTLSAGVTVESKFVLVVAFDLVNPLQANSGSTPTAQLLLHPPPDSQDPQMISTPPLLCEGQPVLSASVPAKFDKKEIVESNNVNSARNLLTVSLMLNRPALSNSILQLNGLVAETPSGDLKLTGPDAGVVGGTGTWSKEMSSFNVTLVADVSEFVLLVFSFSLHNENCLANCSARSIFMSLISDGTTIIDRSELVGKVLGAGSKLSWKKKLISQSSAVANNYNKLSFTLSPSAPIFGGSSVTITGLQSVQPRPCSVCSATDQDLIPGLGCSPACAKCSEADLQRCLPIFLEDGITPNEQFTDGLATWSADLSSISMVLAAGSSMSEFNDTLLFFVVKNSKEQQTRAECSSMTWREDARTGRCLTALTAVALLCDDANPETSCASSPPPVGSIRADEALNRTLAAGSIDPCEICIRPLVLAAINNALSLEKTLTINQLILSNSNSSQTQAIPAGNFSFSLSLTNWLKLQTVGSVAFQKIDDFVPLVYIASMPNLITTRDKSLLLEASASASSCLTASSSTSSASSTMQYMWRVTCLGGSCLKDMILPQSIFQPMTSSTRFLQVKPNSLSVGGTYQFTATATFNGKSSNASVSVSVTPRDLVPYISGISPDGFVANTSDLAVSGAASWDPDEATTRLTAAGGGFVFAWSLFQVDITPDFVNGDWKQPVEVLTDRTSALSVSADKVSATISGSSLQAGRRYRIAMSVGRDISRLTSNIPSPLNSEVLKLFSTKMNTTKDFTCQIGSFLDVNIFPCETDKPFSTQLCSERVPKFLLASSKTILFASNNAVDVSKINFDWAIENPADSQLVNLSQVSLKVSSGQALVIQPNVFVPGRTVRFRVSLSDQTSSLRGTAVLSLVVRSPPRGGNFNVTPTEGVALSTSFAFLADGWTTESDNLPLTYSFHFLSQVGGTSTEVEVGRGEQYMQTSILPSSSQLEVGVRVLDVHEAFSLTRTAISVQEAIPVSTALDLAALVASVDILLESQVSSRIADKDIAGAQSMIAVAANVISSQTFCKGSQASTPACLTATASKTSLRFRILLKLSEANTTQPPTIQSLDSQSVAFSLICSDPKEIDGNLQRYSISFLNLAIGCYQTYPQMILGEVTTRLASTMNVVLQTYSLGAKTSRRHAMTRNHLRALTSDQNYQKLALGILASLSSLSARGIVVGEPPAFVYMTEFTLSTWVIDKISLDDFVVSNDVTTAAVYASQFRNELPDVVEVMIIFWNETAKLLQVGLQGSSALEPIMGGMVTVELRAPGALMPLSISDPTHEIIRVSQDLKRFYTANPSLTVVGASFDFDQWKWSMAGVVERSFQQEVLVFGSSHLSYFAALHVKVGCDGIPLSPLALDACGVCDGGNVSCSGCDGIPNTGRDKTCSGHGQCGELECSCQTRWFGILCENYCTEGITCSGHGICDSARGNPCVCDEGWQSDAASASKLNYCSVPVTGRQPSSSSNHPLELWKLVVIIGCTALVLVVATAVIFVYLCRSSMKFHKIRDTLVVVNDPVDLAVSPPQLFPSEVKDSLADMRNLFSEIAPPHHADLVYVPAKPEPAIVYEDAEDNRELGEERGQQLITWNQQESRSSSGDSTDDAFNQDFFQVGTFFSKIYSTNGT</sequence>
<gene>
    <name evidence="8" type="ORF">HPHI1048_LOCUS18213</name>
</gene>
<accession>A0A7S0HRY0</accession>
<dbReference type="GO" id="GO:0005261">
    <property type="term" value="F:monoatomic cation channel activity"/>
    <property type="evidence" value="ECO:0007669"/>
    <property type="project" value="TreeGrafter"/>
</dbReference>
<feature type="transmembrane region" description="Helical" evidence="6">
    <location>
        <begin position="2637"/>
        <end position="2663"/>
    </location>
</feature>
<evidence type="ECO:0000259" key="7">
    <source>
        <dbReference type="Pfam" id="PF02010"/>
    </source>
</evidence>
<reference evidence="8" key="1">
    <citation type="submission" date="2021-01" db="EMBL/GenBank/DDBJ databases">
        <authorList>
            <person name="Corre E."/>
            <person name="Pelletier E."/>
            <person name="Niang G."/>
            <person name="Scheremetjew M."/>
            <person name="Finn R."/>
            <person name="Kale V."/>
            <person name="Holt S."/>
            <person name="Cochrane G."/>
            <person name="Meng A."/>
            <person name="Brown T."/>
            <person name="Cohen L."/>
        </authorList>
    </citation>
    <scope>NUCLEOTIDE SEQUENCE</scope>
    <source>
        <strain evidence="8">CCMP325</strain>
    </source>
</reference>
<evidence type="ECO:0000256" key="4">
    <source>
        <dbReference type="ARBA" id="ARBA00022989"/>
    </source>
</evidence>
<dbReference type="PANTHER" id="PTHR46730">
    <property type="entry name" value="POLYCYSTIN-1"/>
    <property type="match status" value="1"/>
</dbReference>
<name>A0A7S0HRY0_9CRYP</name>
<evidence type="ECO:0000256" key="6">
    <source>
        <dbReference type="SAM" id="Phobius"/>
    </source>
</evidence>
<evidence type="ECO:0000256" key="3">
    <source>
        <dbReference type="ARBA" id="ARBA00022737"/>
    </source>
</evidence>
<feature type="domain" description="PKD/REJ-like" evidence="7">
    <location>
        <begin position="1956"/>
        <end position="2181"/>
    </location>
</feature>
<proteinExistence type="predicted"/>
<keyword evidence="3" id="KW-0677">Repeat</keyword>
<dbReference type="Pfam" id="PF02010">
    <property type="entry name" value="REJ"/>
    <property type="match status" value="2"/>
</dbReference>
<keyword evidence="2 6" id="KW-0812">Transmembrane</keyword>
<dbReference type="GO" id="GO:0006816">
    <property type="term" value="P:calcium ion transport"/>
    <property type="evidence" value="ECO:0007669"/>
    <property type="project" value="TreeGrafter"/>
</dbReference>
<evidence type="ECO:0000256" key="5">
    <source>
        <dbReference type="ARBA" id="ARBA00023136"/>
    </source>
</evidence>